<evidence type="ECO:0000313" key="5">
    <source>
        <dbReference type="Proteomes" id="UP001209412"/>
    </source>
</evidence>
<proteinExistence type="inferred from homology"/>
<evidence type="ECO:0000256" key="2">
    <source>
        <dbReference type="ARBA" id="ARBA00023002"/>
    </source>
</evidence>
<dbReference type="Pfam" id="PF13561">
    <property type="entry name" value="adh_short_C2"/>
    <property type="match status" value="1"/>
</dbReference>
<dbReference type="InterPro" id="IPR036291">
    <property type="entry name" value="NAD(P)-bd_dom_sf"/>
</dbReference>
<keyword evidence="2" id="KW-0560">Oxidoreductase</keyword>
<dbReference type="FunFam" id="3.40.50.720:FF:000084">
    <property type="entry name" value="Short-chain dehydrogenase reductase"/>
    <property type="match status" value="1"/>
</dbReference>
<comment type="similarity">
    <text evidence="1">Belongs to the short-chain dehydrogenases/reductases (SDR) family.</text>
</comment>
<comment type="caution">
    <text evidence="4">The sequence shown here is derived from an EMBL/GenBank/DDBJ whole genome shotgun (WGS) entry which is preliminary data.</text>
</comment>
<dbReference type="EMBL" id="JAPKHW010000032">
    <property type="protein sequence ID" value="MCX4149643.1"/>
    <property type="molecule type" value="Genomic_DNA"/>
</dbReference>
<dbReference type="GO" id="GO:0016491">
    <property type="term" value="F:oxidoreductase activity"/>
    <property type="evidence" value="ECO:0007669"/>
    <property type="project" value="UniProtKB-KW"/>
</dbReference>
<dbReference type="Gene3D" id="3.40.50.720">
    <property type="entry name" value="NAD(P)-binding Rossmann-like Domain"/>
    <property type="match status" value="1"/>
</dbReference>
<keyword evidence="5" id="KW-1185">Reference proteome</keyword>
<evidence type="ECO:0000256" key="1">
    <source>
        <dbReference type="ARBA" id="ARBA00006484"/>
    </source>
</evidence>
<protein>
    <submittedName>
        <fullName evidence="4">SDR family oxidoreductase</fullName>
    </submittedName>
</protein>
<evidence type="ECO:0000313" key="6">
    <source>
        <dbReference type="Proteomes" id="UP001242288"/>
    </source>
</evidence>
<dbReference type="InterPro" id="IPR002347">
    <property type="entry name" value="SDR_fam"/>
</dbReference>
<dbReference type="PANTHER" id="PTHR24321:SF11">
    <property type="entry name" value="BLR0893 PROTEIN"/>
    <property type="match status" value="1"/>
</dbReference>
<dbReference type="CDD" id="cd05233">
    <property type="entry name" value="SDR_c"/>
    <property type="match status" value="1"/>
</dbReference>
<dbReference type="PRINTS" id="PR00080">
    <property type="entry name" value="SDRFAMILY"/>
</dbReference>
<evidence type="ECO:0000313" key="4">
    <source>
        <dbReference type="EMBL" id="MDQ6411461.1"/>
    </source>
</evidence>
<reference evidence="4" key="1">
    <citation type="submission" date="2022-06" db="EMBL/GenBank/DDBJ databases">
        <title>PHB producers.</title>
        <authorList>
            <person name="Besaury L."/>
        </authorList>
    </citation>
    <scope>NUCLEOTIDE SEQUENCE</scope>
    <source>
        <strain evidence="4 5">SEWS6</strain>
    </source>
</reference>
<dbReference type="SUPFAM" id="SSF51735">
    <property type="entry name" value="NAD(P)-binding Rossmann-fold domains"/>
    <property type="match status" value="1"/>
</dbReference>
<name>A0AAP5BIL6_9BURK</name>
<evidence type="ECO:0000313" key="3">
    <source>
        <dbReference type="EMBL" id="MCX4149643.1"/>
    </source>
</evidence>
<dbReference type="Proteomes" id="UP001242288">
    <property type="component" value="Unassembled WGS sequence"/>
</dbReference>
<sequence length="261" mass="27623">MTSTRKSRLQSKIALVTGGTKGIGKAVVLAFLREGASVVFTGSTGQDGPPLERALREQGHDATFMQCDSRSEQQIGDVVARVVETHGRLDIAVNNVGNIAPSDAPLGKLHETLVDAFDETINRNLVTTFISMKHEIAVMLPQGGGVICNTSSMAGVRVSDAVSAAYHAAKAGVVHLTRKAAIQYASDNIRVNVIAPGATYTEQAQKRFTHEAFDELAASVHPLGRAVTPEECAEVFVFLCSDESAAITGHLMPVDGGWAAK</sequence>
<accession>A0AAP5BIL6</accession>
<dbReference type="PANTHER" id="PTHR24321">
    <property type="entry name" value="DEHYDROGENASES, SHORT CHAIN"/>
    <property type="match status" value="1"/>
</dbReference>
<organism evidence="4 6">
    <name type="scientific">Paraburkholderia madseniana</name>
    <dbReference type="NCBI Taxonomy" id="2599607"/>
    <lineage>
        <taxon>Bacteria</taxon>
        <taxon>Pseudomonadati</taxon>
        <taxon>Pseudomonadota</taxon>
        <taxon>Betaproteobacteria</taxon>
        <taxon>Burkholderiales</taxon>
        <taxon>Burkholderiaceae</taxon>
        <taxon>Paraburkholderia</taxon>
    </lineage>
</organism>
<dbReference type="PRINTS" id="PR00081">
    <property type="entry name" value="GDHRDH"/>
</dbReference>
<gene>
    <name evidence="4" type="ORF">NIE36_30345</name>
    <name evidence="3" type="ORF">OSB80_30410</name>
</gene>
<dbReference type="Proteomes" id="UP001209412">
    <property type="component" value="Unassembled WGS sequence"/>
</dbReference>
<dbReference type="RefSeq" id="WP_266260483.1">
    <property type="nucleotide sequence ID" value="NZ_JAMXWF010000032.1"/>
</dbReference>
<dbReference type="AlphaFoldDB" id="A0AAP5BIL6"/>
<dbReference type="EMBL" id="JAMXWF010000032">
    <property type="protein sequence ID" value="MDQ6411461.1"/>
    <property type="molecule type" value="Genomic_DNA"/>
</dbReference>